<dbReference type="FunFam" id="1.10.340.30:FF:000004">
    <property type="entry name" value="DNA-3-methyladenine glycosylase II"/>
    <property type="match status" value="1"/>
</dbReference>
<dbReference type="PANTHER" id="PTHR43003:SF5">
    <property type="entry name" value="DNA-3-METHYLADENINE GLYCOSYLASE"/>
    <property type="match status" value="1"/>
</dbReference>
<dbReference type="PANTHER" id="PTHR43003">
    <property type="entry name" value="DNA-3-METHYLADENINE GLYCOSYLASE"/>
    <property type="match status" value="1"/>
</dbReference>
<dbReference type="SMART" id="SM00478">
    <property type="entry name" value="ENDO3c"/>
    <property type="match status" value="1"/>
</dbReference>
<keyword evidence="2" id="KW-0227">DNA damage</keyword>
<feature type="compositionally biased region" description="Low complexity" evidence="4">
    <location>
        <begin position="67"/>
        <end position="78"/>
    </location>
</feature>
<dbReference type="OrthoDB" id="415889at2759"/>
<accession>A0A5A7R062</accession>
<evidence type="ECO:0000256" key="1">
    <source>
        <dbReference type="ARBA" id="ARBA00010817"/>
    </source>
</evidence>
<organism evidence="6 7">
    <name type="scientific">Striga asiatica</name>
    <name type="common">Asiatic witchweed</name>
    <name type="synonym">Buchnera asiatica</name>
    <dbReference type="NCBI Taxonomy" id="4170"/>
    <lineage>
        <taxon>Eukaryota</taxon>
        <taxon>Viridiplantae</taxon>
        <taxon>Streptophyta</taxon>
        <taxon>Embryophyta</taxon>
        <taxon>Tracheophyta</taxon>
        <taxon>Spermatophyta</taxon>
        <taxon>Magnoliopsida</taxon>
        <taxon>eudicotyledons</taxon>
        <taxon>Gunneridae</taxon>
        <taxon>Pentapetalae</taxon>
        <taxon>asterids</taxon>
        <taxon>lamiids</taxon>
        <taxon>Lamiales</taxon>
        <taxon>Orobanchaceae</taxon>
        <taxon>Buchnereae</taxon>
        <taxon>Striga</taxon>
    </lineage>
</organism>
<dbReference type="Gene3D" id="1.10.1670.40">
    <property type="match status" value="1"/>
</dbReference>
<dbReference type="InterPro" id="IPR051912">
    <property type="entry name" value="Alkylbase_DNA_Glycosylase/TA"/>
</dbReference>
<dbReference type="GO" id="GO:0005634">
    <property type="term" value="C:nucleus"/>
    <property type="evidence" value="ECO:0007669"/>
    <property type="project" value="TreeGrafter"/>
</dbReference>
<reference evidence="7" key="1">
    <citation type="journal article" date="2019" name="Curr. Biol.">
        <title>Genome Sequence of Striga asiatica Provides Insight into the Evolution of Plant Parasitism.</title>
        <authorList>
            <person name="Yoshida S."/>
            <person name="Kim S."/>
            <person name="Wafula E.K."/>
            <person name="Tanskanen J."/>
            <person name="Kim Y.M."/>
            <person name="Honaas L."/>
            <person name="Yang Z."/>
            <person name="Spallek T."/>
            <person name="Conn C.E."/>
            <person name="Ichihashi Y."/>
            <person name="Cheong K."/>
            <person name="Cui S."/>
            <person name="Der J.P."/>
            <person name="Gundlach H."/>
            <person name="Jiao Y."/>
            <person name="Hori C."/>
            <person name="Ishida J.K."/>
            <person name="Kasahara H."/>
            <person name="Kiba T."/>
            <person name="Kim M.S."/>
            <person name="Koo N."/>
            <person name="Laohavisit A."/>
            <person name="Lee Y.H."/>
            <person name="Lumba S."/>
            <person name="McCourt P."/>
            <person name="Mortimer J.C."/>
            <person name="Mutuku J.M."/>
            <person name="Nomura T."/>
            <person name="Sasaki-Sekimoto Y."/>
            <person name="Seto Y."/>
            <person name="Wang Y."/>
            <person name="Wakatake T."/>
            <person name="Sakakibara H."/>
            <person name="Demura T."/>
            <person name="Yamaguchi S."/>
            <person name="Yoneyama K."/>
            <person name="Manabe R.I."/>
            <person name="Nelson D.C."/>
            <person name="Schulman A.H."/>
            <person name="Timko M.P."/>
            <person name="dePamphilis C.W."/>
            <person name="Choi D."/>
            <person name="Shirasu K."/>
        </authorList>
    </citation>
    <scope>NUCLEOTIDE SEQUENCE [LARGE SCALE GENOMIC DNA]</scope>
    <source>
        <strain evidence="7">cv. UVA1</strain>
    </source>
</reference>
<evidence type="ECO:0000313" key="6">
    <source>
        <dbReference type="EMBL" id="GER49641.1"/>
    </source>
</evidence>
<protein>
    <submittedName>
        <fullName evidence="6">DNA glycosylase superfamily protein</fullName>
    </submittedName>
</protein>
<gene>
    <name evidence="6" type="ORF">STAS_26890</name>
</gene>
<name>A0A5A7R062_STRAF</name>
<dbReference type="SUPFAM" id="SSF48150">
    <property type="entry name" value="DNA-glycosylase"/>
    <property type="match status" value="1"/>
</dbReference>
<evidence type="ECO:0000259" key="5">
    <source>
        <dbReference type="SMART" id="SM00478"/>
    </source>
</evidence>
<dbReference type="Pfam" id="PF00730">
    <property type="entry name" value="HhH-GPD"/>
    <property type="match status" value="1"/>
</dbReference>
<dbReference type="EMBL" id="BKCP01008737">
    <property type="protein sequence ID" value="GER49641.1"/>
    <property type="molecule type" value="Genomic_DNA"/>
</dbReference>
<evidence type="ECO:0000256" key="2">
    <source>
        <dbReference type="ARBA" id="ARBA00022763"/>
    </source>
</evidence>
<dbReference type="GO" id="GO:0006307">
    <property type="term" value="P:DNA alkylation repair"/>
    <property type="evidence" value="ECO:0007669"/>
    <property type="project" value="TreeGrafter"/>
</dbReference>
<proteinExistence type="inferred from homology"/>
<dbReference type="InterPro" id="IPR011257">
    <property type="entry name" value="DNA_glycosylase"/>
</dbReference>
<evidence type="ECO:0000256" key="3">
    <source>
        <dbReference type="ARBA" id="ARBA00023204"/>
    </source>
</evidence>
<feature type="region of interest" description="Disordered" evidence="4">
    <location>
        <begin position="1"/>
        <end position="78"/>
    </location>
</feature>
<evidence type="ECO:0000313" key="7">
    <source>
        <dbReference type="Proteomes" id="UP000325081"/>
    </source>
</evidence>
<keyword evidence="3" id="KW-0234">DNA repair</keyword>
<dbReference type="AlphaFoldDB" id="A0A5A7R062"/>
<dbReference type="Gene3D" id="1.10.340.30">
    <property type="entry name" value="Hypothetical protein, domain 2"/>
    <property type="match status" value="1"/>
</dbReference>
<dbReference type="CDD" id="cd00056">
    <property type="entry name" value="ENDO3c"/>
    <property type="match status" value="1"/>
</dbReference>
<dbReference type="Proteomes" id="UP000325081">
    <property type="component" value="Unassembled WGS sequence"/>
</dbReference>
<sequence length="371" mass="40469">MGEQTPAQIDDLPKPESHSLPPIETPKPRQDSSDADPEIPHAPQNPSKIPIRPQKIRKLSTSTEKPSISLPSVDDSSASASSSLALCASTAKNRRRSASQASRALPLIMKPLTVEGEIESAIRHLRAADPVLALLIDTLPPPEFTERLPPFHALAKSILYQQLALKAGTTIYNRFMALCGGSDSVSPDTVLTLTPQQLKQIGVSGRKASYIYDLANKYKSGILSDDMVVKMDDKSLFTMLTMVKGIGSWSVQMFMMFSLQRPDILPVSDLGVRKGVQILYGLDELPKPSQLEQLCEKWRPYRSVGAWYMWRITDAKAAAQGGAGSGGLEGGVVQPLQQIETRQDGHQHQLQFVEPVNGIGNMGRAPLDGNR</sequence>
<dbReference type="GO" id="GO:0032993">
    <property type="term" value="C:protein-DNA complex"/>
    <property type="evidence" value="ECO:0007669"/>
    <property type="project" value="TreeGrafter"/>
</dbReference>
<comment type="caution">
    <text evidence="6">The sequence shown here is derived from an EMBL/GenBank/DDBJ whole genome shotgun (WGS) entry which is preliminary data.</text>
</comment>
<comment type="similarity">
    <text evidence="1">Belongs to the alkylbase DNA glycosidase AlkA family.</text>
</comment>
<dbReference type="GO" id="GO:0032131">
    <property type="term" value="F:alkylated DNA binding"/>
    <property type="evidence" value="ECO:0007669"/>
    <property type="project" value="TreeGrafter"/>
</dbReference>
<dbReference type="GO" id="GO:0043916">
    <property type="term" value="F:DNA-7-methylguanine glycosylase activity"/>
    <property type="evidence" value="ECO:0007669"/>
    <property type="project" value="TreeGrafter"/>
</dbReference>
<keyword evidence="7" id="KW-1185">Reference proteome</keyword>
<dbReference type="GO" id="GO:0006285">
    <property type="term" value="P:base-excision repair, AP site formation"/>
    <property type="evidence" value="ECO:0007669"/>
    <property type="project" value="TreeGrafter"/>
</dbReference>
<evidence type="ECO:0000256" key="4">
    <source>
        <dbReference type="SAM" id="MobiDB-lite"/>
    </source>
</evidence>
<dbReference type="InterPro" id="IPR003265">
    <property type="entry name" value="HhH-GPD_domain"/>
</dbReference>
<dbReference type="GO" id="GO:0008725">
    <property type="term" value="F:DNA-3-methyladenine glycosylase activity"/>
    <property type="evidence" value="ECO:0007669"/>
    <property type="project" value="TreeGrafter"/>
</dbReference>
<feature type="domain" description="HhH-GPD" evidence="5">
    <location>
        <begin position="159"/>
        <end position="314"/>
    </location>
</feature>